<evidence type="ECO:0000313" key="5">
    <source>
        <dbReference type="Proteomes" id="UP001256547"/>
    </source>
</evidence>
<feature type="transmembrane region" description="Helical" evidence="1">
    <location>
        <begin position="70"/>
        <end position="89"/>
    </location>
</feature>
<keyword evidence="1" id="KW-1133">Transmembrane helix</keyword>
<sequence length="212" mass="24670">MELISRTFSTIKQQKIQFSVSWLITLLTLLILTSLSMLNLLLQRLDSADQIQLLTTEEVHQLQKYFFDQLVIVAICFFVLIVLFFGFRIYQQKKTAGLKQLIDSISLEFFFEILIASVGLILFVILFEPMYTSILQFFYHQGLNQLTELPNFVLSNGTSGIAYSIRSPLSFDLSSTAWLNLFFVSLFKIVFSLFLCLCLLIFTFRLLYFRNK</sequence>
<dbReference type="EMBL" id="JARPYR010000028">
    <property type="protein sequence ID" value="MDT2597675.1"/>
    <property type="molecule type" value="Genomic_DNA"/>
</dbReference>
<comment type="caution">
    <text evidence="3">The sequence shown here is derived from an EMBL/GenBank/DDBJ whole genome shotgun (WGS) entry which is preliminary data.</text>
</comment>
<name>A0AAP5NM60_9ENTE</name>
<feature type="transmembrane region" description="Helical" evidence="1">
    <location>
        <begin position="109"/>
        <end position="127"/>
    </location>
</feature>
<feature type="transmembrane region" description="Helical" evidence="1">
    <location>
        <begin position="20"/>
        <end position="42"/>
    </location>
</feature>
<organism evidence="3 4">
    <name type="scientific">Enterococcus dongliensis</name>
    <dbReference type="NCBI Taxonomy" id="2559925"/>
    <lineage>
        <taxon>Bacteria</taxon>
        <taxon>Bacillati</taxon>
        <taxon>Bacillota</taxon>
        <taxon>Bacilli</taxon>
        <taxon>Lactobacillales</taxon>
        <taxon>Enterococcaceae</taxon>
        <taxon>Enterococcus</taxon>
    </lineage>
</organism>
<protein>
    <submittedName>
        <fullName evidence="3">Uncharacterized protein</fullName>
    </submittedName>
</protein>
<dbReference type="RefSeq" id="WP_137604406.1">
    <property type="nucleotide sequence ID" value="NZ_JARPYR010000028.1"/>
</dbReference>
<keyword evidence="1" id="KW-0812">Transmembrane</keyword>
<evidence type="ECO:0000313" key="4">
    <source>
        <dbReference type="Proteomes" id="UP001245561"/>
    </source>
</evidence>
<keyword evidence="5" id="KW-1185">Reference proteome</keyword>
<evidence type="ECO:0000313" key="2">
    <source>
        <dbReference type="EMBL" id="MDT2597675.1"/>
    </source>
</evidence>
<keyword evidence="1" id="KW-0472">Membrane</keyword>
<dbReference type="EMBL" id="JARPYT010000012">
    <property type="protein sequence ID" value="MDT2637702.1"/>
    <property type="molecule type" value="Genomic_DNA"/>
</dbReference>
<gene>
    <name evidence="3" type="ORF">P7D36_09380</name>
    <name evidence="2" type="ORF">P7D39_11760</name>
</gene>
<evidence type="ECO:0000313" key="3">
    <source>
        <dbReference type="EMBL" id="MDT2637702.1"/>
    </source>
</evidence>
<feature type="transmembrane region" description="Helical" evidence="1">
    <location>
        <begin position="177"/>
        <end position="208"/>
    </location>
</feature>
<accession>A0AAP5NM60</accession>
<dbReference type="AlphaFoldDB" id="A0AAP5NM60"/>
<proteinExistence type="predicted"/>
<reference evidence="3 5" key="1">
    <citation type="submission" date="2023-03" db="EMBL/GenBank/DDBJ databases">
        <authorList>
            <person name="Shen W."/>
            <person name="Cai J."/>
        </authorList>
    </citation>
    <scope>NUCLEOTIDE SEQUENCE</scope>
    <source>
        <strain evidence="3">P55-2</strain>
        <strain evidence="2 5">P72-2</strain>
    </source>
</reference>
<dbReference type="Proteomes" id="UP001256547">
    <property type="component" value="Unassembled WGS sequence"/>
</dbReference>
<dbReference type="Proteomes" id="UP001245561">
    <property type="component" value="Unassembled WGS sequence"/>
</dbReference>
<evidence type="ECO:0000256" key="1">
    <source>
        <dbReference type="SAM" id="Phobius"/>
    </source>
</evidence>